<gene>
    <name evidence="3" type="ORF">KDK95_30820</name>
</gene>
<proteinExistence type="predicted"/>
<dbReference type="Proteomes" id="UP000676325">
    <property type="component" value="Unassembled WGS sequence"/>
</dbReference>
<dbReference type="InterPro" id="IPR050769">
    <property type="entry name" value="NAT_camello-type"/>
</dbReference>
<dbReference type="InterPro" id="IPR016181">
    <property type="entry name" value="Acyl_CoA_acyltransferase"/>
</dbReference>
<feature type="domain" description="N-acetyltransferase" evidence="2">
    <location>
        <begin position="15"/>
        <end position="175"/>
    </location>
</feature>
<keyword evidence="1" id="KW-0808">Transferase</keyword>
<sequence length="175" mass="19780">MRAQRARAESGDHTMNIRLATRPGDLGEVIALHGRLYAEEYAMDQSMEAYCGEGISRFVLDRMEHGEQVGEMWVAEDDGRILGSIAMLAEEGMGRLRWLLLHPDLRGRGAGRKLVDTSMDYARRRGFPGVFLTTISGLDAAHHLYRQAGFELTETVPVHKWGIQTQEQRFDMKFG</sequence>
<comment type="caution">
    <text evidence="3">The sequence shown here is derived from an EMBL/GenBank/DDBJ whole genome shotgun (WGS) entry which is preliminary data.</text>
</comment>
<dbReference type="GO" id="GO:0008080">
    <property type="term" value="F:N-acetyltransferase activity"/>
    <property type="evidence" value="ECO:0007669"/>
    <property type="project" value="InterPro"/>
</dbReference>
<dbReference type="AlphaFoldDB" id="A0A941EG77"/>
<dbReference type="PANTHER" id="PTHR13947:SF37">
    <property type="entry name" value="LD18367P"/>
    <property type="match status" value="1"/>
</dbReference>
<dbReference type="CDD" id="cd04301">
    <property type="entry name" value="NAT_SF"/>
    <property type="match status" value="1"/>
</dbReference>
<dbReference type="InterPro" id="IPR000182">
    <property type="entry name" value="GNAT_dom"/>
</dbReference>
<dbReference type="Pfam" id="PF00583">
    <property type="entry name" value="Acetyltransf_1"/>
    <property type="match status" value="1"/>
</dbReference>
<accession>A0A941EG77</accession>
<evidence type="ECO:0000313" key="4">
    <source>
        <dbReference type="Proteomes" id="UP000676325"/>
    </source>
</evidence>
<dbReference type="EMBL" id="JAGSOH010000152">
    <property type="protein sequence ID" value="MBR7830736.1"/>
    <property type="molecule type" value="Genomic_DNA"/>
</dbReference>
<evidence type="ECO:0000256" key="1">
    <source>
        <dbReference type="ARBA" id="ARBA00022679"/>
    </source>
</evidence>
<protein>
    <submittedName>
        <fullName evidence="3">GNAT family N-acetyltransferase</fullName>
    </submittedName>
</protein>
<dbReference type="Gene3D" id="3.40.630.30">
    <property type="match status" value="1"/>
</dbReference>
<name>A0A941EG77_9ACTN</name>
<dbReference type="PANTHER" id="PTHR13947">
    <property type="entry name" value="GNAT FAMILY N-ACETYLTRANSFERASE"/>
    <property type="match status" value="1"/>
</dbReference>
<evidence type="ECO:0000259" key="2">
    <source>
        <dbReference type="PROSITE" id="PS51186"/>
    </source>
</evidence>
<keyword evidence="4" id="KW-1185">Reference proteome</keyword>
<dbReference type="RefSeq" id="WP_212521860.1">
    <property type="nucleotide sequence ID" value="NZ_JAGSOH010000152.1"/>
</dbReference>
<reference evidence="3" key="1">
    <citation type="submission" date="2021-04" db="EMBL/GenBank/DDBJ databases">
        <title>Genome based classification of Actinospica acidithermotolerans sp. nov., an actinobacterium isolated from an Indonesian hot spring.</title>
        <authorList>
            <person name="Kusuma A.B."/>
            <person name="Putra K.E."/>
            <person name="Nafisah S."/>
            <person name="Loh J."/>
            <person name="Nouioui I."/>
            <person name="Goodfellow M."/>
        </authorList>
    </citation>
    <scope>NUCLEOTIDE SEQUENCE</scope>
    <source>
        <strain evidence="3">MGRD01-02</strain>
    </source>
</reference>
<dbReference type="PROSITE" id="PS51186">
    <property type="entry name" value="GNAT"/>
    <property type="match status" value="1"/>
</dbReference>
<dbReference type="SUPFAM" id="SSF55729">
    <property type="entry name" value="Acyl-CoA N-acyltransferases (Nat)"/>
    <property type="match status" value="1"/>
</dbReference>
<evidence type="ECO:0000313" key="3">
    <source>
        <dbReference type="EMBL" id="MBR7830736.1"/>
    </source>
</evidence>
<organism evidence="3 4">
    <name type="scientific">Actinospica acidithermotolerans</name>
    <dbReference type="NCBI Taxonomy" id="2828514"/>
    <lineage>
        <taxon>Bacteria</taxon>
        <taxon>Bacillati</taxon>
        <taxon>Actinomycetota</taxon>
        <taxon>Actinomycetes</taxon>
        <taxon>Catenulisporales</taxon>
        <taxon>Actinospicaceae</taxon>
        <taxon>Actinospica</taxon>
    </lineage>
</organism>